<feature type="compositionally biased region" description="Polar residues" evidence="3">
    <location>
        <begin position="354"/>
        <end position="366"/>
    </location>
</feature>
<feature type="region of interest" description="Disordered" evidence="3">
    <location>
        <begin position="344"/>
        <end position="366"/>
    </location>
</feature>
<evidence type="ECO:0000313" key="5">
    <source>
        <dbReference type="EMBL" id="ELK26859.1"/>
    </source>
</evidence>
<evidence type="ECO:0000256" key="1">
    <source>
        <dbReference type="ARBA" id="ARBA00004123"/>
    </source>
</evidence>
<evidence type="ECO:0000259" key="4">
    <source>
        <dbReference type="PROSITE" id="PS50097"/>
    </source>
</evidence>
<dbReference type="Proteomes" id="UP000010556">
    <property type="component" value="Unassembled WGS sequence"/>
</dbReference>
<evidence type="ECO:0000256" key="2">
    <source>
        <dbReference type="ARBA" id="ARBA00023242"/>
    </source>
</evidence>
<dbReference type="InterPro" id="IPR011333">
    <property type="entry name" value="SKP1/BTB/POZ_sf"/>
</dbReference>
<feature type="compositionally biased region" description="Polar residues" evidence="3">
    <location>
        <begin position="158"/>
        <end position="170"/>
    </location>
</feature>
<dbReference type="PANTHER" id="PTHR46105:SF3">
    <property type="entry name" value="NUCLEUS ACCUMBENS-ASSOCIATED PROTEIN 1"/>
    <property type="match status" value="1"/>
</dbReference>
<dbReference type="Gene3D" id="3.30.710.10">
    <property type="entry name" value="Potassium Channel Kv1.1, Chain A"/>
    <property type="match status" value="2"/>
</dbReference>
<dbReference type="InterPro" id="IPR000210">
    <property type="entry name" value="BTB/POZ_dom"/>
</dbReference>
<dbReference type="FunFam" id="3.30.710.10:FF:000009">
    <property type="entry name" value="Zinc finger and BTB domain-containing 37"/>
    <property type="match status" value="1"/>
</dbReference>
<dbReference type="PANTHER" id="PTHR46105">
    <property type="entry name" value="AGAP004733-PA"/>
    <property type="match status" value="1"/>
</dbReference>
<keyword evidence="6" id="KW-1185">Reference proteome</keyword>
<protein>
    <submittedName>
        <fullName evidence="5">Nucleus accumbens-associated protein 1</fullName>
    </submittedName>
</protein>
<organism evidence="5 6">
    <name type="scientific">Myotis davidii</name>
    <name type="common">David's myotis</name>
    <dbReference type="NCBI Taxonomy" id="225400"/>
    <lineage>
        <taxon>Eukaryota</taxon>
        <taxon>Metazoa</taxon>
        <taxon>Chordata</taxon>
        <taxon>Craniata</taxon>
        <taxon>Vertebrata</taxon>
        <taxon>Euteleostomi</taxon>
        <taxon>Mammalia</taxon>
        <taxon>Eutheria</taxon>
        <taxon>Laurasiatheria</taxon>
        <taxon>Chiroptera</taxon>
        <taxon>Yangochiroptera</taxon>
        <taxon>Vespertilionidae</taxon>
        <taxon>Myotis</taxon>
    </lineage>
</organism>
<keyword evidence="2" id="KW-0539">Nucleus</keyword>
<dbReference type="CDD" id="cd18290">
    <property type="entry name" value="BTB_POZ_BTBD14B_NAC1"/>
    <property type="match status" value="1"/>
</dbReference>
<evidence type="ECO:0000313" key="6">
    <source>
        <dbReference type="Proteomes" id="UP000010556"/>
    </source>
</evidence>
<name>L5LKE2_MYODS</name>
<evidence type="ECO:0000256" key="3">
    <source>
        <dbReference type="SAM" id="MobiDB-lite"/>
    </source>
</evidence>
<feature type="compositionally biased region" description="Polar residues" evidence="3">
    <location>
        <begin position="454"/>
        <end position="475"/>
    </location>
</feature>
<reference evidence="6" key="1">
    <citation type="journal article" date="2013" name="Science">
        <title>Comparative analysis of bat genomes provides insight into the evolution of flight and immunity.</title>
        <authorList>
            <person name="Zhang G."/>
            <person name="Cowled C."/>
            <person name="Shi Z."/>
            <person name="Huang Z."/>
            <person name="Bishop-Lilly K.A."/>
            <person name="Fang X."/>
            <person name="Wynne J.W."/>
            <person name="Xiong Z."/>
            <person name="Baker M.L."/>
            <person name="Zhao W."/>
            <person name="Tachedjian M."/>
            <person name="Zhu Y."/>
            <person name="Zhou P."/>
            <person name="Jiang X."/>
            <person name="Ng J."/>
            <person name="Yang L."/>
            <person name="Wu L."/>
            <person name="Xiao J."/>
            <person name="Feng Y."/>
            <person name="Chen Y."/>
            <person name="Sun X."/>
            <person name="Zhang Y."/>
            <person name="Marsh G.A."/>
            <person name="Crameri G."/>
            <person name="Broder C.C."/>
            <person name="Frey K.G."/>
            <person name="Wang L.F."/>
            <person name="Wang J."/>
        </authorList>
    </citation>
    <scope>NUCLEOTIDE SEQUENCE [LARGE SCALE GENOMIC DNA]</scope>
</reference>
<dbReference type="SUPFAM" id="SSF54695">
    <property type="entry name" value="POZ domain"/>
    <property type="match status" value="2"/>
</dbReference>
<dbReference type="GO" id="GO:0000981">
    <property type="term" value="F:DNA-binding transcription factor activity, RNA polymerase II-specific"/>
    <property type="evidence" value="ECO:0007669"/>
    <property type="project" value="TreeGrafter"/>
</dbReference>
<proteinExistence type="predicted"/>
<dbReference type="EMBL" id="KB110668">
    <property type="protein sequence ID" value="ELK26859.1"/>
    <property type="molecule type" value="Genomic_DNA"/>
</dbReference>
<dbReference type="GO" id="GO:0005634">
    <property type="term" value="C:nucleus"/>
    <property type="evidence" value="ECO:0007669"/>
    <property type="project" value="UniProtKB-SubCell"/>
</dbReference>
<dbReference type="GO" id="GO:0000978">
    <property type="term" value="F:RNA polymerase II cis-regulatory region sequence-specific DNA binding"/>
    <property type="evidence" value="ECO:0007669"/>
    <property type="project" value="TreeGrafter"/>
</dbReference>
<feature type="domain" description="BTB" evidence="4">
    <location>
        <begin position="47"/>
        <end position="111"/>
    </location>
</feature>
<dbReference type="InterPro" id="IPR050457">
    <property type="entry name" value="ZnFinger_BTB_dom_contain"/>
</dbReference>
<accession>L5LKE2</accession>
<feature type="domain" description="BTB" evidence="4">
    <location>
        <begin position="254"/>
        <end position="307"/>
    </location>
</feature>
<dbReference type="Pfam" id="PF00651">
    <property type="entry name" value="BTB"/>
    <property type="match status" value="2"/>
</dbReference>
<dbReference type="AlphaFoldDB" id="L5LKE2"/>
<dbReference type="SMART" id="SM00225">
    <property type="entry name" value="BTB"/>
    <property type="match status" value="2"/>
</dbReference>
<feature type="compositionally biased region" description="Acidic residues" evidence="3">
    <location>
        <begin position="479"/>
        <end position="491"/>
    </location>
</feature>
<comment type="subcellular location">
    <subcellularLocation>
        <location evidence="1">Nucleus</location>
    </subcellularLocation>
</comment>
<feature type="region of interest" description="Disordered" evidence="3">
    <location>
        <begin position="451"/>
        <end position="491"/>
    </location>
</feature>
<sequence length="705" mass="76109">MPPDPSLSSPVPCTAATMAQTLQMEIPNFGNSILECLNEQRLQGLYCDVSVVVKGHAFKAHRAVLAASSSYFRDLFNSSRSAVVELPAAVQPQSFQQILSFCYTGRLSMNMGDQFLLMYTAGFLQIQEIMEKGTEFFLKVSSPSCDSQGLHAEEAPSSEPQSPVAQTSSWTACSTPLPLVSRVKTEQQESDSVQCTPVAKRLWDSSQKEAGVGGSSGGNGSRKMARFSTLDLAANRPPQQALAAAAAAAAAGGVRVLRAVLAASSSYFRDLFNSSRSAVVELPAAVAAPSFQQILSFCYTGRLSMNMGDQFLLMYTAGFLQIQEIMEKGTEFFLKVSSPSCDSQGLHAEEAPSSEPQSPVAQTSSWTACSTPLPLVSRVKTEQQESDSVQCTPVAKRLWDSSQKEAGVGGSSGGNGSRKMARFSTLDLAANRPPQQALAAAAAAAAAGGVVSGPSMSERTSPGTSSAYTSDSPGSYHNEEDEEEDAGEEGTDEQYRQICNMYTMYSMMNVGQTEKVEALPEQVTPESRNRIRVRQDLASLPAELINQIGNRCHPKLYDEGDPSEKLELVTGTNVYITRAQLMNCHVSAGTRHKVLLRRLLASFFDRPLFSPLQEGFHRFLGDYCQNFAPNFKESEMNAIAADMCTNARRVVRKSWIPKGKPPEGDTYTTFISDTGKLEPDMMGVEHSFETASHDGEAGPSADALQ</sequence>
<dbReference type="eggNOG" id="KOG1721">
    <property type="taxonomic scope" value="Eukaryota"/>
</dbReference>
<feature type="region of interest" description="Disordered" evidence="3">
    <location>
        <begin position="148"/>
        <end position="170"/>
    </location>
</feature>
<dbReference type="PROSITE" id="PS50097">
    <property type="entry name" value="BTB"/>
    <property type="match status" value="2"/>
</dbReference>
<gene>
    <name evidence="5" type="ORF">MDA_GLEAN10004185</name>
</gene>